<evidence type="ECO:0000256" key="3">
    <source>
        <dbReference type="ARBA" id="ARBA00022729"/>
    </source>
</evidence>
<dbReference type="InterPro" id="IPR002509">
    <property type="entry name" value="NODB_dom"/>
</dbReference>
<evidence type="ECO:0000256" key="6">
    <source>
        <dbReference type="ARBA" id="ARBA00023285"/>
    </source>
</evidence>
<gene>
    <name evidence="9" type="ORF">Q9L58_000967</name>
</gene>
<dbReference type="Proteomes" id="UP001447188">
    <property type="component" value="Unassembled WGS sequence"/>
</dbReference>
<accession>A0ABR3GV93</accession>
<evidence type="ECO:0000256" key="7">
    <source>
        <dbReference type="SAM" id="SignalP"/>
    </source>
</evidence>
<keyword evidence="6" id="KW-0170">Cobalt</keyword>
<keyword evidence="10" id="KW-1185">Reference proteome</keyword>
<feature type="signal peptide" evidence="7">
    <location>
        <begin position="1"/>
        <end position="22"/>
    </location>
</feature>
<dbReference type="InterPro" id="IPR011330">
    <property type="entry name" value="Glyco_hydro/deAcase_b/a-brl"/>
</dbReference>
<evidence type="ECO:0000256" key="4">
    <source>
        <dbReference type="ARBA" id="ARBA00022801"/>
    </source>
</evidence>
<keyword evidence="4" id="KW-0378">Hydrolase</keyword>
<dbReference type="PROSITE" id="PS51677">
    <property type="entry name" value="NODB"/>
    <property type="match status" value="1"/>
</dbReference>
<dbReference type="Pfam" id="PF01522">
    <property type="entry name" value="Polysacc_deac_1"/>
    <property type="match status" value="1"/>
</dbReference>
<keyword evidence="2" id="KW-0479">Metal-binding</keyword>
<dbReference type="PANTHER" id="PTHR46471:SF4">
    <property type="entry name" value="CHITIN DEACETYLASE"/>
    <property type="match status" value="1"/>
</dbReference>
<comment type="cofactor">
    <cofactor evidence="1">
        <name>Co(2+)</name>
        <dbReference type="ChEBI" id="CHEBI:48828"/>
    </cofactor>
</comment>
<dbReference type="CDD" id="cd10951">
    <property type="entry name" value="CE4_ClCDA_like"/>
    <property type="match status" value="1"/>
</dbReference>
<organism evidence="9 10">
    <name type="scientific">Discina gigas</name>
    <dbReference type="NCBI Taxonomy" id="1032678"/>
    <lineage>
        <taxon>Eukaryota</taxon>
        <taxon>Fungi</taxon>
        <taxon>Dikarya</taxon>
        <taxon>Ascomycota</taxon>
        <taxon>Pezizomycotina</taxon>
        <taxon>Pezizomycetes</taxon>
        <taxon>Pezizales</taxon>
        <taxon>Discinaceae</taxon>
        <taxon>Discina</taxon>
    </lineage>
</organism>
<dbReference type="PANTHER" id="PTHR46471">
    <property type="entry name" value="CHITIN DEACETYLASE"/>
    <property type="match status" value="1"/>
</dbReference>
<comment type="caution">
    <text evidence="9">The sequence shown here is derived from an EMBL/GenBank/DDBJ whole genome shotgun (WGS) entry which is preliminary data.</text>
</comment>
<sequence>MLFKKSGAFALLQLLSVTGTLAHPGGMPRLQTRNGFVNIDDLVSMKDRLVKRATTPDGSCGPAHGYTCTTDTIAEIQTSIAKLPRIANRCLGNAHLAEVKMAVVELRVPVLSAPMASVVLREAIAEQPMITAWHRCARWALASATQMPPLLEEVHQALHVPISARCLMDIYNCRVAGDIALTYDDGPGIYTDEILNLLNSYGAKATFFITGINNGKGAIDITPAWNTVIKKMYAGGHQLASHTWSHADLSTLTEDARRTEMYKLEMAMRNIVGFFPTYMRPPYSSCNSACEATLKDLGYHISFFDVDTDDYDNDSPLLIQNAKNNFAAQVSPSNRATDSFLVISHDIHEQTAHNLTGYMLDTLQAKGYRAVTMGECMGDPPANWYRTAGTVVVPPPTTTPPTTSPTSPPSSCPFRVGTWCSAPLATYTNIDGCWTTVGNCWDQSDACWNTATVPKNENCEKYQDVCQKQEDHCVECVNSGTQTCRFLTPTYPASVP</sequence>
<evidence type="ECO:0000256" key="5">
    <source>
        <dbReference type="ARBA" id="ARBA00023277"/>
    </source>
</evidence>
<dbReference type="EMBL" id="JBBBZM010000007">
    <property type="protein sequence ID" value="KAL0639876.1"/>
    <property type="molecule type" value="Genomic_DNA"/>
</dbReference>
<evidence type="ECO:0000313" key="10">
    <source>
        <dbReference type="Proteomes" id="UP001447188"/>
    </source>
</evidence>
<reference evidence="9 10" key="1">
    <citation type="submission" date="2024-02" db="EMBL/GenBank/DDBJ databases">
        <title>Discinaceae phylogenomics.</title>
        <authorList>
            <person name="Dirks A.C."/>
            <person name="James T.Y."/>
        </authorList>
    </citation>
    <scope>NUCLEOTIDE SEQUENCE [LARGE SCALE GENOMIC DNA]</scope>
    <source>
        <strain evidence="9 10">ACD0624</strain>
    </source>
</reference>
<evidence type="ECO:0000313" key="9">
    <source>
        <dbReference type="EMBL" id="KAL0639876.1"/>
    </source>
</evidence>
<feature type="chain" id="PRO_5046893114" description="NodB homology domain-containing protein" evidence="7">
    <location>
        <begin position="23"/>
        <end position="496"/>
    </location>
</feature>
<name>A0ABR3GV93_9PEZI</name>
<keyword evidence="5" id="KW-0119">Carbohydrate metabolism</keyword>
<feature type="domain" description="NodB homology" evidence="8">
    <location>
        <begin position="177"/>
        <end position="371"/>
    </location>
</feature>
<evidence type="ECO:0000256" key="2">
    <source>
        <dbReference type="ARBA" id="ARBA00022723"/>
    </source>
</evidence>
<protein>
    <recommendedName>
        <fullName evidence="8">NodB homology domain-containing protein</fullName>
    </recommendedName>
</protein>
<dbReference type="Gene3D" id="3.20.20.370">
    <property type="entry name" value="Glycoside hydrolase/deacetylase"/>
    <property type="match status" value="1"/>
</dbReference>
<evidence type="ECO:0000256" key="1">
    <source>
        <dbReference type="ARBA" id="ARBA00001941"/>
    </source>
</evidence>
<evidence type="ECO:0000259" key="8">
    <source>
        <dbReference type="PROSITE" id="PS51677"/>
    </source>
</evidence>
<proteinExistence type="predicted"/>
<keyword evidence="3 7" id="KW-0732">Signal</keyword>
<dbReference type="SUPFAM" id="SSF88713">
    <property type="entry name" value="Glycoside hydrolase/deacetylase"/>
    <property type="match status" value="1"/>
</dbReference>